<organism evidence="1 2">
    <name type="scientific">Araneus ventricosus</name>
    <name type="common">Orbweaver spider</name>
    <name type="synonym">Epeira ventricosa</name>
    <dbReference type="NCBI Taxonomy" id="182803"/>
    <lineage>
        <taxon>Eukaryota</taxon>
        <taxon>Metazoa</taxon>
        <taxon>Ecdysozoa</taxon>
        <taxon>Arthropoda</taxon>
        <taxon>Chelicerata</taxon>
        <taxon>Arachnida</taxon>
        <taxon>Araneae</taxon>
        <taxon>Araneomorphae</taxon>
        <taxon>Entelegynae</taxon>
        <taxon>Araneoidea</taxon>
        <taxon>Araneidae</taxon>
        <taxon>Araneus</taxon>
    </lineage>
</organism>
<evidence type="ECO:0000313" key="1">
    <source>
        <dbReference type="EMBL" id="GBM46932.1"/>
    </source>
</evidence>
<gene>
    <name evidence="1" type="ORF">AVEN_241162_1</name>
</gene>
<dbReference type="AlphaFoldDB" id="A0A4Y2FZH2"/>
<dbReference type="Proteomes" id="UP000499080">
    <property type="component" value="Unassembled WGS sequence"/>
</dbReference>
<name>A0A4Y2FZH2_ARAVE</name>
<sequence>MTSGLFANLSRWKLTTQSTQRNDSFREKVLGLLNSIDTGPSHTSLQAKDDSRPNVTLKFPPLSLSVIDFTVLSSLEWLAQMCLGKRVVFSQFGQC</sequence>
<keyword evidence="2" id="KW-1185">Reference proteome</keyword>
<dbReference type="EMBL" id="BGPR01001159">
    <property type="protein sequence ID" value="GBM46932.1"/>
    <property type="molecule type" value="Genomic_DNA"/>
</dbReference>
<reference evidence="1 2" key="1">
    <citation type="journal article" date="2019" name="Sci. Rep.">
        <title>Orb-weaving spider Araneus ventricosus genome elucidates the spidroin gene catalogue.</title>
        <authorList>
            <person name="Kono N."/>
            <person name="Nakamura H."/>
            <person name="Ohtoshi R."/>
            <person name="Moran D.A.P."/>
            <person name="Shinohara A."/>
            <person name="Yoshida Y."/>
            <person name="Fujiwara M."/>
            <person name="Mori M."/>
            <person name="Tomita M."/>
            <person name="Arakawa K."/>
        </authorList>
    </citation>
    <scope>NUCLEOTIDE SEQUENCE [LARGE SCALE GENOMIC DNA]</scope>
</reference>
<protein>
    <submittedName>
        <fullName evidence="1">Uncharacterized protein</fullName>
    </submittedName>
</protein>
<evidence type="ECO:0000313" key="2">
    <source>
        <dbReference type="Proteomes" id="UP000499080"/>
    </source>
</evidence>
<accession>A0A4Y2FZH2</accession>
<comment type="caution">
    <text evidence="1">The sequence shown here is derived from an EMBL/GenBank/DDBJ whole genome shotgun (WGS) entry which is preliminary data.</text>
</comment>
<proteinExistence type="predicted"/>